<dbReference type="PANTHER" id="PTHR43798:SF14">
    <property type="entry name" value="SERINE HYDROLASE-LIKE PROTEIN DDB_G0286239"/>
    <property type="match status" value="1"/>
</dbReference>
<gene>
    <name evidence="4" type="ORF">SAMN05192579_102127</name>
</gene>
<dbReference type="Gene3D" id="3.40.50.1820">
    <property type="entry name" value="alpha/beta hydrolase"/>
    <property type="match status" value="1"/>
</dbReference>
<evidence type="ECO:0000256" key="1">
    <source>
        <dbReference type="ARBA" id="ARBA00008645"/>
    </source>
</evidence>
<dbReference type="EMBL" id="FOSR01000002">
    <property type="protein sequence ID" value="SFK37414.1"/>
    <property type="molecule type" value="Genomic_DNA"/>
</dbReference>
<dbReference type="InterPro" id="IPR000073">
    <property type="entry name" value="AB_hydrolase_1"/>
</dbReference>
<evidence type="ECO:0000313" key="5">
    <source>
        <dbReference type="Proteomes" id="UP000198725"/>
    </source>
</evidence>
<comment type="similarity">
    <text evidence="1">Belongs to the AB hydrolase superfamily.</text>
</comment>
<keyword evidence="5" id="KW-1185">Reference proteome</keyword>
<proteinExistence type="inferred from homology"/>
<dbReference type="Proteomes" id="UP000198725">
    <property type="component" value="Unassembled WGS sequence"/>
</dbReference>
<dbReference type="InterPro" id="IPR029058">
    <property type="entry name" value="AB_hydrolase_fold"/>
</dbReference>
<dbReference type="GO" id="GO:0016020">
    <property type="term" value="C:membrane"/>
    <property type="evidence" value="ECO:0007669"/>
    <property type="project" value="TreeGrafter"/>
</dbReference>
<dbReference type="PRINTS" id="PR00111">
    <property type="entry name" value="ABHYDROLASE"/>
</dbReference>
<dbReference type="RefSeq" id="WP_092701345.1">
    <property type="nucleotide sequence ID" value="NZ_FOSR01000002.1"/>
</dbReference>
<dbReference type="AlphaFoldDB" id="A0A1I3YZW0"/>
<dbReference type="Pfam" id="PF00561">
    <property type="entry name" value="Abhydrolase_1"/>
    <property type="match status" value="1"/>
</dbReference>
<name>A0A1I3YZW0_9GAMM</name>
<sequence length="289" mass="31016">MIEPTEQRIALGPLTLAAQSWGDPAASPLLAVHGWLDNAASFAKLAPLLATRFHVIALDLPGHGHADHLPAGTHYHFPDYVRVVLAAADVLKLQRFALLGHSLGAGVASLTAAAAPARIEQLYLIEGLGPLGDDGTQTLARFRKALAAPAASDKSLRRFRDIDQAVSARAIASGLRAELARPIVERGLRQTDDGWHWRSDPRLTRPTAIRLAETQIHALLAGITAPTSLLLARPSTPYLPDTMMRGRATCVPHIDIESMDGGHHLHLEHPQAVAAWMLQHIAPQASTLA</sequence>
<evidence type="ECO:0000256" key="2">
    <source>
        <dbReference type="ARBA" id="ARBA00022801"/>
    </source>
</evidence>
<evidence type="ECO:0000313" key="4">
    <source>
        <dbReference type="EMBL" id="SFK37414.1"/>
    </source>
</evidence>
<dbReference type="GO" id="GO:0016787">
    <property type="term" value="F:hydrolase activity"/>
    <property type="evidence" value="ECO:0007669"/>
    <property type="project" value="UniProtKB-KW"/>
</dbReference>
<accession>A0A1I3YZW0</accession>
<keyword evidence="2" id="KW-0378">Hydrolase</keyword>
<protein>
    <submittedName>
        <fullName evidence="4">Pimeloyl-ACP methyl ester carboxylesterase</fullName>
    </submittedName>
</protein>
<reference evidence="5" key="1">
    <citation type="submission" date="2016-10" db="EMBL/GenBank/DDBJ databases">
        <authorList>
            <person name="Varghese N."/>
            <person name="Submissions S."/>
        </authorList>
    </citation>
    <scope>NUCLEOTIDE SEQUENCE [LARGE SCALE GENOMIC DNA]</scope>
    <source>
        <strain evidence="5">MO64</strain>
    </source>
</reference>
<organism evidence="4 5">
    <name type="scientific">Rhodanobacter glycinis</name>
    <dbReference type="NCBI Taxonomy" id="582702"/>
    <lineage>
        <taxon>Bacteria</taxon>
        <taxon>Pseudomonadati</taxon>
        <taxon>Pseudomonadota</taxon>
        <taxon>Gammaproteobacteria</taxon>
        <taxon>Lysobacterales</taxon>
        <taxon>Rhodanobacteraceae</taxon>
        <taxon>Rhodanobacter</taxon>
    </lineage>
</organism>
<dbReference type="InterPro" id="IPR050266">
    <property type="entry name" value="AB_hydrolase_sf"/>
</dbReference>
<dbReference type="PANTHER" id="PTHR43798">
    <property type="entry name" value="MONOACYLGLYCEROL LIPASE"/>
    <property type="match status" value="1"/>
</dbReference>
<evidence type="ECO:0000259" key="3">
    <source>
        <dbReference type="Pfam" id="PF00561"/>
    </source>
</evidence>
<feature type="domain" description="AB hydrolase-1" evidence="3">
    <location>
        <begin position="28"/>
        <end position="127"/>
    </location>
</feature>
<dbReference type="SUPFAM" id="SSF53474">
    <property type="entry name" value="alpha/beta-Hydrolases"/>
    <property type="match status" value="1"/>
</dbReference>